<protein>
    <submittedName>
        <fullName evidence="4">Chromatin organization modifier, chromo domain containing protein</fullName>
    </submittedName>
</protein>
<dbReference type="SUPFAM" id="SSF54160">
    <property type="entry name" value="Chromo domain-like"/>
    <property type="match status" value="1"/>
</dbReference>
<dbReference type="InterPro" id="IPR016197">
    <property type="entry name" value="Chromo-like_dom_sf"/>
</dbReference>
<reference evidence="4 5" key="1">
    <citation type="journal article" date="2011" name="Proc. Natl. Acad. Sci. U.S.A.">
        <title>Genome and transcriptome analyses of the mountain pine beetle-fungal symbiont Grosmannia clavigera, a lodgepole pine pathogen.</title>
        <authorList>
            <person name="DiGuistini S."/>
            <person name="Wang Y."/>
            <person name="Liao N.Y."/>
            <person name="Taylor G."/>
            <person name="Tanguay P."/>
            <person name="Feau N."/>
            <person name="Henrissat B."/>
            <person name="Chan S.K."/>
            <person name="Hesse-Orce U."/>
            <person name="Alamouti S.M."/>
            <person name="Tsui C.K.M."/>
            <person name="Docking R.T."/>
            <person name="Levasseur A."/>
            <person name="Haridas S."/>
            <person name="Robertson G."/>
            <person name="Birol I."/>
            <person name="Holt R.A."/>
            <person name="Marra M.A."/>
            <person name="Hamelin R.C."/>
            <person name="Hirst M."/>
            <person name="Jones S.J.M."/>
            <person name="Bohlmann J."/>
            <person name="Breuil C."/>
        </authorList>
    </citation>
    <scope>NUCLEOTIDE SEQUENCE [LARGE SCALE GENOMIC DNA]</scope>
    <source>
        <strain evidence="5">kw1407 / UAMH 11150</strain>
    </source>
</reference>
<gene>
    <name evidence="4" type="ORF">CMQ_232</name>
</gene>
<sequence length="573" mass="62942">MPQPRRGAIPPVSLKGRKSLRTKKKLQTEFEIRIYDQPHYVAGQTPPQPPITLVPPRDTDAFIIDKVVTPFYVLPEEERTVRRVLNYVVGWPDRPLERLLVPCTQILDYVSPRELEDWEYTRMLRDQREIDDAETANESETTQAPAGGDGPHHHQKRRRVSPSGGSNAEEYDAPPIKHPRGPRRKQRGRPRHVTNAPESTEAVAAIATTAVASTTSTTKTLETPGTPSSHLLAQSLPPLGAGNQRTGLPLTLPVPLPFQQLAEKLDGESSNEGGEPVGAENPTAASTTDDGDSSDRVDETGDDWPGDDVSVPVTGIFSGIDTTSTVSRDTYEDSTRREVADLPPVETLCSPINNIPGAKTTQLQADLPQPRHKTPHRVSYVPPPLVPILKPEPKITPILPPKTPNMSSQSSSQSINPFSTMAAAGAGTQPSQKRKHQEFSAPGASLWTPIPQPVGLNQTEFTVDGSTADADADEVKGEDLYEVDCLEDDFIAPADDGTGDMSGNEKSEPVRYFLVRWKGDWPPDQNPTWEPADNLPPRMVRHYLKKTRRRAAELADKDIHFDAVRPAGVYRIN</sequence>
<dbReference type="Gene3D" id="2.40.50.40">
    <property type="match status" value="1"/>
</dbReference>
<dbReference type="CDD" id="cd00024">
    <property type="entry name" value="CD_CSD"/>
    <property type="match status" value="1"/>
</dbReference>
<feature type="region of interest" description="Disordered" evidence="2">
    <location>
        <begin position="133"/>
        <end position="248"/>
    </location>
</feature>
<feature type="domain" description="Chromo" evidence="3">
    <location>
        <begin position="508"/>
        <end position="545"/>
    </location>
</feature>
<evidence type="ECO:0000259" key="3">
    <source>
        <dbReference type="Pfam" id="PF00385"/>
    </source>
</evidence>
<organism evidence="5">
    <name type="scientific">Grosmannia clavigera (strain kw1407 / UAMH 11150)</name>
    <name type="common">Blue stain fungus</name>
    <name type="synonym">Graphiocladiella clavigera</name>
    <dbReference type="NCBI Taxonomy" id="655863"/>
    <lineage>
        <taxon>Eukaryota</taxon>
        <taxon>Fungi</taxon>
        <taxon>Dikarya</taxon>
        <taxon>Ascomycota</taxon>
        <taxon>Pezizomycotina</taxon>
        <taxon>Sordariomycetes</taxon>
        <taxon>Sordariomycetidae</taxon>
        <taxon>Ophiostomatales</taxon>
        <taxon>Ophiostomataceae</taxon>
        <taxon>Leptographium</taxon>
    </lineage>
</organism>
<proteinExistence type="predicted"/>
<evidence type="ECO:0000256" key="1">
    <source>
        <dbReference type="ARBA" id="ARBA00011353"/>
    </source>
</evidence>
<name>F0XQX0_GROCL</name>
<dbReference type="GeneID" id="25975296"/>
<dbReference type="InterPro" id="IPR023780">
    <property type="entry name" value="Chromo_domain"/>
</dbReference>
<comment type="subunit">
    <text evidence="1">Component of the NuA4 histone acetyltransferase complex.</text>
</comment>
<dbReference type="AlphaFoldDB" id="F0XQX0"/>
<dbReference type="OrthoDB" id="3543857at2759"/>
<dbReference type="InParanoid" id="F0XQX0"/>
<dbReference type="RefSeq" id="XP_014169329.1">
    <property type="nucleotide sequence ID" value="XM_014313854.1"/>
</dbReference>
<evidence type="ECO:0000256" key="2">
    <source>
        <dbReference type="SAM" id="MobiDB-lite"/>
    </source>
</evidence>
<dbReference type="STRING" id="655863.F0XQX0"/>
<evidence type="ECO:0000313" key="5">
    <source>
        <dbReference type="Proteomes" id="UP000007796"/>
    </source>
</evidence>
<keyword evidence="5" id="KW-1185">Reference proteome</keyword>
<feature type="compositionally biased region" description="Low complexity" evidence="2">
    <location>
        <begin position="198"/>
        <end position="223"/>
    </location>
</feature>
<dbReference type="HOGENOM" id="CLU_030426_0_0_1"/>
<accession>F0XQX0</accession>
<feature type="compositionally biased region" description="Basic residues" evidence="2">
    <location>
        <begin position="177"/>
        <end position="192"/>
    </location>
</feature>
<feature type="region of interest" description="Disordered" evidence="2">
    <location>
        <begin position="265"/>
        <end position="311"/>
    </location>
</feature>
<evidence type="ECO:0000313" key="4">
    <source>
        <dbReference type="EMBL" id="EFW99914.1"/>
    </source>
</evidence>
<dbReference type="EMBL" id="GL629807">
    <property type="protein sequence ID" value="EFW99914.1"/>
    <property type="molecule type" value="Genomic_DNA"/>
</dbReference>
<dbReference type="Pfam" id="PF00385">
    <property type="entry name" value="Chromo"/>
    <property type="match status" value="1"/>
</dbReference>
<feature type="region of interest" description="Disordered" evidence="2">
    <location>
        <begin position="422"/>
        <end position="441"/>
    </location>
</feature>
<dbReference type="Proteomes" id="UP000007796">
    <property type="component" value="Unassembled WGS sequence"/>
</dbReference>
<dbReference type="eggNOG" id="ENOG502RA4K">
    <property type="taxonomic scope" value="Eukaryota"/>
</dbReference>